<evidence type="ECO:0000313" key="7">
    <source>
        <dbReference type="EMBL" id="OGY92983.1"/>
    </source>
</evidence>
<dbReference type="GO" id="GO:0005886">
    <property type="term" value="C:plasma membrane"/>
    <property type="evidence" value="ECO:0007669"/>
    <property type="project" value="TreeGrafter"/>
</dbReference>
<evidence type="ECO:0000256" key="5">
    <source>
        <dbReference type="ARBA" id="ARBA00023306"/>
    </source>
</evidence>
<keyword evidence="5" id="KW-0131">Cell cycle</keyword>
<evidence type="ECO:0000256" key="4">
    <source>
        <dbReference type="ARBA" id="ARBA00022989"/>
    </source>
</evidence>
<accession>A0A1G2BV30</accession>
<keyword evidence="6" id="KW-0472">Membrane</keyword>
<keyword evidence="2" id="KW-0132">Cell division</keyword>
<evidence type="ECO:0000256" key="6">
    <source>
        <dbReference type="SAM" id="Phobius"/>
    </source>
</evidence>
<keyword evidence="3 6" id="KW-0812">Transmembrane</keyword>
<dbReference type="GO" id="GO:0051301">
    <property type="term" value="P:cell division"/>
    <property type="evidence" value="ECO:0007669"/>
    <property type="project" value="UniProtKB-KW"/>
</dbReference>
<evidence type="ECO:0000313" key="8">
    <source>
        <dbReference type="Proteomes" id="UP000177349"/>
    </source>
</evidence>
<proteinExistence type="predicted"/>
<dbReference type="PANTHER" id="PTHR37820:SF1">
    <property type="entry name" value="CELL DIVISION PROTEIN FTSQ"/>
    <property type="match status" value="1"/>
</dbReference>
<dbReference type="PANTHER" id="PTHR37820">
    <property type="entry name" value="CELL DIVISION PROTEIN DIVIB"/>
    <property type="match status" value="1"/>
</dbReference>
<organism evidence="7 8">
    <name type="scientific">Candidatus Komeilibacteria bacterium RIFCSPLOWO2_01_FULL_53_11</name>
    <dbReference type="NCBI Taxonomy" id="1798552"/>
    <lineage>
        <taxon>Bacteria</taxon>
        <taxon>Candidatus Komeiliibacteriota</taxon>
    </lineage>
</organism>
<evidence type="ECO:0000256" key="3">
    <source>
        <dbReference type="ARBA" id="ARBA00022692"/>
    </source>
</evidence>
<keyword evidence="4 6" id="KW-1133">Transmembrane helix</keyword>
<name>A0A1G2BV30_9BACT</name>
<evidence type="ECO:0000256" key="2">
    <source>
        <dbReference type="ARBA" id="ARBA00022618"/>
    </source>
</evidence>
<gene>
    <name evidence="7" type="ORF">A3B31_00410</name>
</gene>
<evidence type="ECO:0000256" key="1">
    <source>
        <dbReference type="ARBA" id="ARBA00022475"/>
    </source>
</evidence>
<keyword evidence="1" id="KW-1003">Cell membrane</keyword>
<dbReference type="EMBL" id="MHKN01000004">
    <property type="protein sequence ID" value="OGY92983.1"/>
    <property type="molecule type" value="Genomic_DNA"/>
</dbReference>
<sequence>MRHRIPSFNKKTYRHPHERYMPSLQRVSPHRTSIYKDYYSMEQGRLYTKVKVSIALVVVILLGQSIFQVPFFRIKHLRTQGLRYIPSENVEAFIVAELERRRFIFFKNNNYFLFAASRLADRLEDAFFVDVTSVEKKFPSELVVTVDERLSGFVVQTPDGYYALDTRGDTIGAVDHPLPSQSVIADERSDRSTALPIEYLELATTVKELWEQALPESLRIAAFHLSDEPDTMRITTTQGFEVRMSPAKDIGQQIGRLSIFLQETSLDAPREYVDLRFDENLYIR</sequence>
<protein>
    <recommendedName>
        <fullName evidence="9">POTRA domain-containing protein</fullName>
    </recommendedName>
</protein>
<evidence type="ECO:0008006" key="9">
    <source>
        <dbReference type="Google" id="ProtNLM"/>
    </source>
</evidence>
<dbReference type="Proteomes" id="UP000177349">
    <property type="component" value="Unassembled WGS sequence"/>
</dbReference>
<dbReference type="AlphaFoldDB" id="A0A1G2BV30"/>
<reference evidence="7 8" key="1">
    <citation type="journal article" date="2016" name="Nat. Commun.">
        <title>Thousands of microbial genomes shed light on interconnected biogeochemical processes in an aquifer system.</title>
        <authorList>
            <person name="Anantharaman K."/>
            <person name="Brown C.T."/>
            <person name="Hug L.A."/>
            <person name="Sharon I."/>
            <person name="Castelle C.J."/>
            <person name="Probst A.J."/>
            <person name="Thomas B.C."/>
            <person name="Singh A."/>
            <person name="Wilkins M.J."/>
            <person name="Karaoz U."/>
            <person name="Brodie E.L."/>
            <person name="Williams K.H."/>
            <person name="Hubbard S.S."/>
            <person name="Banfield J.F."/>
        </authorList>
    </citation>
    <scope>NUCLEOTIDE SEQUENCE [LARGE SCALE GENOMIC DNA]</scope>
</reference>
<comment type="caution">
    <text evidence="7">The sequence shown here is derived from an EMBL/GenBank/DDBJ whole genome shotgun (WGS) entry which is preliminary data.</text>
</comment>
<dbReference type="InterPro" id="IPR050487">
    <property type="entry name" value="FtsQ_DivIB"/>
</dbReference>
<feature type="transmembrane region" description="Helical" evidence="6">
    <location>
        <begin position="52"/>
        <end position="72"/>
    </location>
</feature>